<dbReference type="EMBL" id="JAODUO010000015">
    <property type="protein sequence ID" value="KAK2193252.1"/>
    <property type="molecule type" value="Genomic_DNA"/>
</dbReference>
<organism evidence="2 3">
    <name type="scientific">Ridgeia piscesae</name>
    <name type="common">Tubeworm</name>
    <dbReference type="NCBI Taxonomy" id="27915"/>
    <lineage>
        <taxon>Eukaryota</taxon>
        <taxon>Metazoa</taxon>
        <taxon>Spiralia</taxon>
        <taxon>Lophotrochozoa</taxon>
        <taxon>Annelida</taxon>
        <taxon>Polychaeta</taxon>
        <taxon>Sedentaria</taxon>
        <taxon>Canalipalpata</taxon>
        <taxon>Sabellida</taxon>
        <taxon>Siboglinidae</taxon>
        <taxon>Ridgeia</taxon>
    </lineage>
</organism>
<comment type="caution">
    <text evidence="2">The sequence shown here is derived from an EMBL/GenBank/DDBJ whole genome shotgun (WGS) entry which is preliminary data.</text>
</comment>
<dbReference type="Pfam" id="PF14945">
    <property type="entry name" value="LLC1"/>
    <property type="match status" value="1"/>
</dbReference>
<name>A0AAD9PEC7_RIDPI</name>
<dbReference type="InterPro" id="IPR020339">
    <property type="entry name" value="C20orf85-like"/>
</dbReference>
<evidence type="ECO:0000313" key="2">
    <source>
        <dbReference type="EMBL" id="KAK2193252.1"/>
    </source>
</evidence>
<feature type="region of interest" description="Disordered" evidence="1">
    <location>
        <begin position="57"/>
        <end position="88"/>
    </location>
</feature>
<accession>A0AAD9PEC7</accession>
<evidence type="ECO:0000256" key="1">
    <source>
        <dbReference type="SAM" id="MobiDB-lite"/>
    </source>
</evidence>
<feature type="compositionally biased region" description="Basic and acidic residues" evidence="1">
    <location>
        <begin position="57"/>
        <end position="76"/>
    </location>
</feature>
<protein>
    <submittedName>
        <fullName evidence="2">Uncharacterized protein</fullName>
    </submittedName>
</protein>
<keyword evidence="3" id="KW-1185">Reference proteome</keyword>
<sequence>MFGSRAKAAAKTSNERTSWSECWKDYVARENYTARKGWPEEHGYLVDEYNKLTHELSNGRDVPLRRGERGPKETKVPKTTAGDIGWVSGDPERQLEIYGRYPHNSRGKRDITKTLGWPELSI</sequence>
<dbReference type="AlphaFoldDB" id="A0AAD9PEC7"/>
<proteinExistence type="predicted"/>
<gene>
    <name evidence="2" type="ORF">NP493_16g06001</name>
</gene>
<evidence type="ECO:0000313" key="3">
    <source>
        <dbReference type="Proteomes" id="UP001209878"/>
    </source>
</evidence>
<dbReference type="Proteomes" id="UP001209878">
    <property type="component" value="Unassembled WGS sequence"/>
</dbReference>
<reference evidence="2" key="1">
    <citation type="journal article" date="2023" name="Mol. Biol. Evol.">
        <title>Third-Generation Sequencing Reveals the Adaptive Role of the Epigenome in Three Deep-Sea Polychaetes.</title>
        <authorList>
            <person name="Perez M."/>
            <person name="Aroh O."/>
            <person name="Sun Y."/>
            <person name="Lan Y."/>
            <person name="Juniper S.K."/>
            <person name="Young C.R."/>
            <person name="Angers B."/>
            <person name="Qian P.Y."/>
        </authorList>
    </citation>
    <scope>NUCLEOTIDE SEQUENCE</scope>
    <source>
        <strain evidence="2">R07B-5</strain>
    </source>
</reference>